<reference evidence="2 3" key="1">
    <citation type="submission" date="2019-11" db="EMBL/GenBank/DDBJ databases">
        <title>Bacillus idriensis genome.</title>
        <authorList>
            <person name="Konopka E.N."/>
            <person name="Newman J.D."/>
        </authorList>
    </citation>
    <scope>NUCLEOTIDE SEQUENCE [LARGE SCALE GENOMIC DNA]</scope>
    <source>
        <strain evidence="2 3">DSM 19097</strain>
    </source>
</reference>
<keyword evidence="3" id="KW-1185">Reference proteome</keyword>
<accession>A0A6I2MFQ1</accession>
<protein>
    <recommendedName>
        <fullName evidence="4">Spore cortex protein CoxA</fullName>
    </recommendedName>
</protein>
<gene>
    <name evidence="2" type="ORF">GJU41_18040</name>
</gene>
<evidence type="ECO:0000313" key="2">
    <source>
        <dbReference type="EMBL" id="MRX55866.1"/>
    </source>
</evidence>
<dbReference type="Pfam" id="PF09580">
    <property type="entry name" value="Spore_YhcN_YlaJ"/>
    <property type="match status" value="1"/>
</dbReference>
<evidence type="ECO:0000256" key="1">
    <source>
        <dbReference type="SAM" id="SignalP"/>
    </source>
</evidence>
<dbReference type="EMBL" id="WKKF01000007">
    <property type="protein sequence ID" value="MRX55866.1"/>
    <property type="molecule type" value="Genomic_DNA"/>
</dbReference>
<organism evidence="2 3">
    <name type="scientific">Metabacillus idriensis</name>
    <dbReference type="NCBI Taxonomy" id="324768"/>
    <lineage>
        <taxon>Bacteria</taxon>
        <taxon>Bacillati</taxon>
        <taxon>Bacillota</taxon>
        <taxon>Bacilli</taxon>
        <taxon>Bacillales</taxon>
        <taxon>Bacillaceae</taxon>
        <taxon>Metabacillus</taxon>
    </lineage>
</organism>
<dbReference type="Proteomes" id="UP000441585">
    <property type="component" value="Unassembled WGS sequence"/>
</dbReference>
<sequence length="249" mass="27809">MRGVLILRHKVTAFAAIAIAATGLAGCNNNEGALDTRYDDSTRPIGYYSDEHRNNNNDGVDNVDNDGPLTEMMEGDMNDNYFTKVNDRDTAFHNGRMDNPTAPLSNKDGMIEKDNRFSRTDENYHGQVKQVNYYNDQDEAIAKNVSEKAADVKDVDDVRTVVNGDQVLVAIDTDDKNDKDIKNAVLNAVRPAAEGKDIKVVTDEGTFTRVRTINDNIETGQPKNTINEDIRDLFDDMGNVMKEPFQQAR</sequence>
<feature type="chain" id="PRO_5026071692" description="Spore cortex protein CoxA" evidence="1">
    <location>
        <begin position="21"/>
        <end position="249"/>
    </location>
</feature>
<keyword evidence="1" id="KW-0732">Signal</keyword>
<proteinExistence type="predicted"/>
<dbReference type="AlphaFoldDB" id="A0A6I2MFQ1"/>
<dbReference type="InterPro" id="IPR019076">
    <property type="entry name" value="Spore_lipoprot_YhcN/YlaJ-like"/>
</dbReference>
<evidence type="ECO:0000313" key="3">
    <source>
        <dbReference type="Proteomes" id="UP000441585"/>
    </source>
</evidence>
<evidence type="ECO:0008006" key="4">
    <source>
        <dbReference type="Google" id="ProtNLM"/>
    </source>
</evidence>
<feature type="signal peptide" evidence="1">
    <location>
        <begin position="1"/>
        <end position="20"/>
    </location>
</feature>
<dbReference type="PROSITE" id="PS51257">
    <property type="entry name" value="PROKAR_LIPOPROTEIN"/>
    <property type="match status" value="1"/>
</dbReference>
<name>A0A6I2MFQ1_9BACI</name>
<comment type="caution">
    <text evidence="2">The sequence shown here is derived from an EMBL/GenBank/DDBJ whole genome shotgun (WGS) entry which is preliminary data.</text>
</comment>